<accession>A0A5N7BUZ9</accession>
<dbReference type="GO" id="GO:0035336">
    <property type="term" value="P:long-chain fatty-acyl-CoA metabolic process"/>
    <property type="evidence" value="ECO:0007669"/>
    <property type="project" value="TreeGrafter"/>
</dbReference>
<dbReference type="EMBL" id="ML735329">
    <property type="protein sequence ID" value="KAE8385664.1"/>
    <property type="molecule type" value="Genomic_DNA"/>
</dbReference>
<name>A0A5N7BUZ9_PETAA</name>
<evidence type="ECO:0000256" key="1">
    <source>
        <dbReference type="RuleBase" id="RU363097"/>
    </source>
</evidence>
<dbReference type="AlphaFoldDB" id="A0A5N7BUZ9"/>
<keyword evidence="1" id="KW-0443">Lipid metabolism</keyword>
<dbReference type="OrthoDB" id="429813at2759"/>
<dbReference type="Proteomes" id="UP000326877">
    <property type="component" value="Unassembled WGS sequence"/>
</dbReference>
<evidence type="ECO:0000313" key="3">
    <source>
        <dbReference type="EMBL" id="KAE8385664.1"/>
    </source>
</evidence>
<organism evidence="3">
    <name type="scientific">Petromyces alliaceus</name>
    <name type="common">Aspergillus alliaceus</name>
    <dbReference type="NCBI Taxonomy" id="209559"/>
    <lineage>
        <taxon>Eukaryota</taxon>
        <taxon>Fungi</taxon>
        <taxon>Dikarya</taxon>
        <taxon>Ascomycota</taxon>
        <taxon>Pezizomycotina</taxon>
        <taxon>Eurotiomycetes</taxon>
        <taxon>Eurotiomycetidae</taxon>
        <taxon>Eurotiales</taxon>
        <taxon>Aspergillaceae</taxon>
        <taxon>Aspergillus</taxon>
        <taxon>Aspergillus subgen. Circumdati</taxon>
    </lineage>
</organism>
<dbReference type="GO" id="GO:0005777">
    <property type="term" value="C:peroxisome"/>
    <property type="evidence" value="ECO:0007669"/>
    <property type="project" value="TreeGrafter"/>
</dbReference>
<comment type="similarity">
    <text evidence="1">Belongs to the fatty acyl-CoA reductase family.</text>
</comment>
<comment type="catalytic activity">
    <reaction evidence="1">
        <text>a long-chain fatty acyl-CoA + 2 NADPH + 2 H(+) = a long-chain primary fatty alcohol + 2 NADP(+) + CoA</text>
        <dbReference type="Rhea" id="RHEA:52716"/>
        <dbReference type="ChEBI" id="CHEBI:15378"/>
        <dbReference type="ChEBI" id="CHEBI:57287"/>
        <dbReference type="ChEBI" id="CHEBI:57783"/>
        <dbReference type="ChEBI" id="CHEBI:58349"/>
        <dbReference type="ChEBI" id="CHEBI:77396"/>
        <dbReference type="ChEBI" id="CHEBI:83139"/>
        <dbReference type="EC" id="1.2.1.84"/>
    </reaction>
</comment>
<protein>
    <recommendedName>
        <fullName evidence="1">Fatty acyl-CoA reductase</fullName>
        <ecNumber evidence="1">1.2.1.84</ecNumber>
    </recommendedName>
</protein>
<evidence type="ECO:0000259" key="2">
    <source>
        <dbReference type="Pfam" id="PF07993"/>
    </source>
</evidence>
<keyword evidence="1" id="KW-0444">Lipid biosynthesis</keyword>
<dbReference type="SUPFAM" id="SSF51735">
    <property type="entry name" value="NAD(P)-binding Rossmann-fold domains"/>
    <property type="match status" value="1"/>
</dbReference>
<dbReference type="PANTHER" id="PTHR11011:SF45">
    <property type="entry name" value="FATTY ACYL-COA REDUCTASE CG8306-RELATED"/>
    <property type="match status" value="1"/>
</dbReference>
<dbReference type="InterPro" id="IPR026055">
    <property type="entry name" value="FAR"/>
</dbReference>
<feature type="domain" description="Thioester reductase (TE)" evidence="2">
    <location>
        <begin position="12"/>
        <end position="292"/>
    </location>
</feature>
<comment type="function">
    <text evidence="1">Catalyzes the reduction of fatty acyl-CoA to fatty alcohols.</text>
</comment>
<dbReference type="PANTHER" id="PTHR11011">
    <property type="entry name" value="MALE STERILITY PROTEIN 2-RELATED"/>
    <property type="match status" value="1"/>
</dbReference>
<dbReference type="GO" id="GO:0080019">
    <property type="term" value="F:alcohol-forming very long-chain fatty acyl-CoA reductase activity"/>
    <property type="evidence" value="ECO:0007669"/>
    <property type="project" value="InterPro"/>
</dbReference>
<proteinExistence type="inferred from homology"/>
<reference evidence="3" key="1">
    <citation type="submission" date="2019-04" db="EMBL/GenBank/DDBJ databases">
        <title>Friends and foes A comparative genomics studyof 23 Aspergillus species from section Flavi.</title>
        <authorList>
            <consortium name="DOE Joint Genome Institute"/>
            <person name="Kjaerbolling I."/>
            <person name="Vesth T."/>
            <person name="Frisvad J.C."/>
            <person name="Nybo J.L."/>
            <person name="Theobald S."/>
            <person name="Kildgaard S."/>
            <person name="Isbrandt T."/>
            <person name="Kuo A."/>
            <person name="Sato A."/>
            <person name="Lyhne E.K."/>
            <person name="Kogle M.E."/>
            <person name="Wiebenga A."/>
            <person name="Kun R.S."/>
            <person name="Lubbers R.J."/>
            <person name="Makela M.R."/>
            <person name="Barry K."/>
            <person name="Chovatia M."/>
            <person name="Clum A."/>
            <person name="Daum C."/>
            <person name="Haridas S."/>
            <person name="He G."/>
            <person name="LaButti K."/>
            <person name="Lipzen A."/>
            <person name="Mondo S."/>
            <person name="Riley R."/>
            <person name="Salamov A."/>
            <person name="Simmons B.A."/>
            <person name="Magnuson J.K."/>
            <person name="Henrissat B."/>
            <person name="Mortensen U.H."/>
            <person name="Larsen T.O."/>
            <person name="Devries R.P."/>
            <person name="Grigoriev I.V."/>
            <person name="Machida M."/>
            <person name="Baker S.E."/>
            <person name="Andersen M.R."/>
        </authorList>
    </citation>
    <scope>NUCLEOTIDE SEQUENCE [LARGE SCALE GENOMIC DNA]</scope>
    <source>
        <strain evidence="3">IBT 14317</strain>
    </source>
</reference>
<dbReference type="InterPro" id="IPR036291">
    <property type="entry name" value="NAD(P)-bd_dom_sf"/>
</dbReference>
<gene>
    <name evidence="3" type="ORF">BDV23DRAFT_190670</name>
</gene>
<keyword evidence="1" id="KW-0560">Oxidoreductase</keyword>
<dbReference type="Gene3D" id="3.40.50.720">
    <property type="entry name" value="NAD(P)-binding Rossmann-like Domain"/>
    <property type="match status" value="1"/>
</dbReference>
<sequence>MWEYYSGKVIFITGASGFLGTVLVYRICSQAPVDHIYLLSRGGLPRLEAKWHEHLPSKYIECLYDAKLVTVIKGDVVEPNLGIDENCLETLRERVNIVIHAASSIRLSGSLEQLSKPIIHGSERIVNYSLQCHQLDRFVYVSTAYANAFLYQESADIDPYVEEKIYPLAQGEKRDVHAEWGEVQKQGESKEYNAHSFPWPYGYAKHLTERLVLDKFTATGKAEKLLILRPSIIAPAQSFPYRGFSVPKSTPTTVLAAGLIITPTLVTRMASRAKDPERQGTIDEVPVDVVVDRLLAHLAKGTTGPVHAVSGARARYQFRAFWKEAMELRRLPWPLWKRWLDVDWRSSSLHPIARIYVLYAASYHFSEEKTLSLWKSLGEEEKSGLQWFTASSEGQVGLAARVEQIRFVARHFASKSLLGRILFRLFYSS</sequence>
<dbReference type="Pfam" id="PF07993">
    <property type="entry name" value="NAD_binding_4"/>
    <property type="match status" value="1"/>
</dbReference>
<keyword evidence="1" id="KW-0521">NADP</keyword>
<dbReference type="EC" id="1.2.1.84" evidence="1"/>
<dbReference type="InterPro" id="IPR013120">
    <property type="entry name" value="FAR_NAD-bd"/>
</dbReference>
<dbReference type="GO" id="GO:0102965">
    <property type="term" value="F:alcohol-forming long-chain fatty acyl-CoA reductase activity"/>
    <property type="evidence" value="ECO:0007669"/>
    <property type="project" value="UniProtKB-EC"/>
</dbReference>